<name>A0A6L2KSV2_TANCI</name>
<feature type="region of interest" description="Disordered" evidence="1">
    <location>
        <begin position="1"/>
        <end position="51"/>
    </location>
</feature>
<keyword evidence="2" id="KW-0695">RNA-directed DNA polymerase</keyword>
<feature type="compositionally biased region" description="Pro residues" evidence="1">
    <location>
        <begin position="889"/>
        <end position="901"/>
    </location>
</feature>
<proteinExistence type="predicted"/>
<keyword evidence="2" id="KW-0808">Transferase</keyword>
<feature type="compositionally biased region" description="Low complexity" evidence="1">
    <location>
        <begin position="1239"/>
        <end position="1248"/>
    </location>
</feature>
<feature type="compositionally biased region" description="Basic and acidic residues" evidence="1">
    <location>
        <begin position="13"/>
        <end position="27"/>
    </location>
</feature>
<dbReference type="Pfam" id="PF08284">
    <property type="entry name" value="RVP_2"/>
    <property type="match status" value="1"/>
</dbReference>
<reference evidence="2" key="1">
    <citation type="journal article" date="2019" name="Sci. Rep.">
        <title>Draft genome of Tanacetum cinerariifolium, the natural source of mosquito coil.</title>
        <authorList>
            <person name="Yamashiro T."/>
            <person name="Shiraishi A."/>
            <person name="Satake H."/>
            <person name="Nakayama K."/>
        </authorList>
    </citation>
    <scope>NUCLEOTIDE SEQUENCE</scope>
</reference>
<comment type="caution">
    <text evidence="2">The sequence shown here is derived from an EMBL/GenBank/DDBJ whole genome shotgun (WGS) entry which is preliminary data.</text>
</comment>
<protein>
    <submittedName>
        <fullName evidence="2">Putative reverse transcriptase domain-containing protein</fullName>
    </submittedName>
</protein>
<dbReference type="Pfam" id="PF14223">
    <property type="entry name" value="Retrotran_gag_2"/>
    <property type="match status" value="1"/>
</dbReference>
<dbReference type="PANTHER" id="PTHR45835:SF99">
    <property type="entry name" value="CHROMO DOMAIN-CONTAINING PROTEIN-RELATED"/>
    <property type="match status" value="1"/>
</dbReference>
<dbReference type="EMBL" id="BKCJ010002816">
    <property type="protein sequence ID" value="GEU51105.1"/>
    <property type="molecule type" value="Genomic_DNA"/>
</dbReference>
<feature type="region of interest" description="Disordered" evidence="1">
    <location>
        <begin position="413"/>
        <end position="471"/>
    </location>
</feature>
<dbReference type="GO" id="GO:0003676">
    <property type="term" value="F:nucleic acid binding"/>
    <property type="evidence" value="ECO:0007669"/>
    <property type="project" value="InterPro"/>
</dbReference>
<feature type="region of interest" description="Disordered" evidence="1">
    <location>
        <begin position="888"/>
        <end position="909"/>
    </location>
</feature>
<feature type="compositionally biased region" description="Polar residues" evidence="1">
    <location>
        <begin position="41"/>
        <end position="51"/>
    </location>
</feature>
<dbReference type="InterPro" id="IPR036397">
    <property type="entry name" value="RNaseH_sf"/>
</dbReference>
<accession>A0A6L2KSV2</accession>
<dbReference type="Gene3D" id="3.30.420.10">
    <property type="entry name" value="Ribonuclease H-like superfamily/Ribonuclease H"/>
    <property type="match status" value="1"/>
</dbReference>
<evidence type="ECO:0000256" key="1">
    <source>
        <dbReference type="SAM" id="MobiDB-lite"/>
    </source>
</evidence>
<feature type="compositionally biased region" description="Low complexity" evidence="1">
    <location>
        <begin position="445"/>
        <end position="457"/>
    </location>
</feature>
<gene>
    <name evidence="2" type="ORF">Tci_023083</name>
</gene>
<dbReference type="SUPFAM" id="SSF53098">
    <property type="entry name" value="Ribonuclease H-like"/>
    <property type="match status" value="1"/>
</dbReference>
<sequence>MDQKVHAYAARQVDNKRRMDNNPRDNHAQQPPYKSDCPKLKNQNCGNQSGNGEAREKVYALRGGEANPNSNIVTELDSFDVIIGMDWFLKYQAVIVCDEKIVRIPFGNETLIVRGDGSNNGNESRLNIISCTKTRNKGIHVDHAKIESIKDWASPKTPTEIRQFLAQAKAIKEENVKEENLRGTMSLRLVSMGHYVLRSETDGQRERTIQTLEDMLRACVIDFGNGWSKHLPLVEFSYNNNYYTSIKAASVKALYGRMCRSRVCWAEKVIQNGNSLKRTRRDRDRGVIILSPTTAEEHIAVQRESKARNTLLQSIPDDHVADFHYIDDARDIWNAVKARFGGNAESKKMRKSMLKQEFLEFKIGKAEGLHKGMQVMLENLLSWVSPLRENELGWDDSAFSVFTTNSEDVEVRPLINSDKSSEVNTNDFASSDSSVKSSEPKPNDSISCASTSSVSTSKNEAEIESNIETPIQEPIIVQDLPSFSCNSSDKNENTSRTSCNKNGYFNKKTGHFRKHASSVSKLCFVYGSGTHLIKDCDFYEKQMANKTVGIGEGPIHSRNKVNHPNQFVPQVILLRTGKVTIPPARPQPVPTGKRKVFAPVPAGRQNRTFPIPTDRGYSPSVSSVGGKVVLGKHIEKVYTGYPRTIVDLIHLHTDDNVADLLTKAFDGPSASVPSGVARVPTVPTLHSDHQPAQNLNPISTSSMAALRYKDEHNKVGYLLKPTVSDDYHQIIDFLWASHVRMDNLGYVTEGKLTFFKNKFSPQWRFLVHTLLHCLSTKSGSWDQFGCPFAVALIFLSDGRCFNWSSYIFKGMVNNIGNAKKFLMYPRFLQTILGIETRVTRQYKVVVFSSKLFANMRLNFAGHPMPLLPAMLLQAQAGEGAEVAAQAVPQPMPAPDQPPAPLSTPSRQQTSDPIALVLEHGQSFNPHTAYFSQSHETDAGPFTTMEDAHMGDDFHTSPPMSFQAPSAGQPSGGCGGEVGQEGQALKVKLKTKKRKMVVSDYDQKDGGKQDMDLDVLRALANATVTVDSNIPSGGTSQILAASLSVSTAGPPGTSAVPPGTFAVPPARTFKQMEGDRLGEEAAKRLHDEEMAQMKRQRAEVEANASLSKTLLGDDVSKDNFPARMAALIKKKWQALAVKLAQERQNRSMTQAQQKAYMRQYVKNQSSAIYNTGWTRAYVKSFTDEQLKQEFEKIHKVQSNSQIQAFSRTLKRQGPVLEESSSKRQQSTEAPISSVLEFPHSPVVSSPPSSRTKRKSLSRKHILKPKSTLLKLYLDADAQTFIKVVVNEDSDDEVWSAVVGWKVLPTPLGEINALYRIDGSTKHFTTLHQILHMVDRQDLVKLYGLVVQYYENHPVASARLIFEVLSMFMDVSYPLSVKLMEWMLMHKLEIDSNVVGNDMTTAEQLIQFKKNQLAAAQASSV</sequence>
<organism evidence="2">
    <name type="scientific">Tanacetum cinerariifolium</name>
    <name type="common">Dalmatian daisy</name>
    <name type="synonym">Chrysanthemum cinerariifolium</name>
    <dbReference type="NCBI Taxonomy" id="118510"/>
    <lineage>
        <taxon>Eukaryota</taxon>
        <taxon>Viridiplantae</taxon>
        <taxon>Streptophyta</taxon>
        <taxon>Embryophyta</taxon>
        <taxon>Tracheophyta</taxon>
        <taxon>Spermatophyta</taxon>
        <taxon>Magnoliopsida</taxon>
        <taxon>eudicotyledons</taxon>
        <taxon>Gunneridae</taxon>
        <taxon>Pentapetalae</taxon>
        <taxon>asterids</taxon>
        <taxon>campanulids</taxon>
        <taxon>Asterales</taxon>
        <taxon>Asteraceae</taxon>
        <taxon>Asteroideae</taxon>
        <taxon>Anthemideae</taxon>
        <taxon>Anthemidinae</taxon>
        <taxon>Tanacetum</taxon>
    </lineage>
</organism>
<dbReference type="PANTHER" id="PTHR45835">
    <property type="entry name" value="YALI0A06105P"/>
    <property type="match status" value="1"/>
</dbReference>
<keyword evidence="2" id="KW-0548">Nucleotidyltransferase</keyword>
<dbReference type="InterPro" id="IPR012337">
    <property type="entry name" value="RNaseH-like_sf"/>
</dbReference>
<dbReference type="GO" id="GO:0003964">
    <property type="term" value="F:RNA-directed DNA polymerase activity"/>
    <property type="evidence" value="ECO:0007669"/>
    <property type="project" value="UniProtKB-KW"/>
</dbReference>
<evidence type="ECO:0000313" key="2">
    <source>
        <dbReference type="EMBL" id="GEU51105.1"/>
    </source>
</evidence>
<feature type="region of interest" description="Disordered" evidence="1">
    <location>
        <begin position="1236"/>
        <end position="1256"/>
    </location>
</feature>